<organism evidence="2 3">
    <name type="scientific">Iphiclides podalirius</name>
    <name type="common">scarce swallowtail</name>
    <dbReference type="NCBI Taxonomy" id="110791"/>
    <lineage>
        <taxon>Eukaryota</taxon>
        <taxon>Metazoa</taxon>
        <taxon>Ecdysozoa</taxon>
        <taxon>Arthropoda</taxon>
        <taxon>Hexapoda</taxon>
        <taxon>Insecta</taxon>
        <taxon>Pterygota</taxon>
        <taxon>Neoptera</taxon>
        <taxon>Endopterygota</taxon>
        <taxon>Lepidoptera</taxon>
        <taxon>Glossata</taxon>
        <taxon>Ditrysia</taxon>
        <taxon>Papilionoidea</taxon>
        <taxon>Papilionidae</taxon>
        <taxon>Papilioninae</taxon>
        <taxon>Iphiclides</taxon>
    </lineage>
</organism>
<feature type="compositionally biased region" description="Pro residues" evidence="1">
    <location>
        <begin position="17"/>
        <end position="34"/>
    </location>
</feature>
<accession>A0ABN8HQD7</accession>
<feature type="region of interest" description="Disordered" evidence="1">
    <location>
        <begin position="1"/>
        <end position="50"/>
    </location>
</feature>
<name>A0ABN8HQD7_9NEOP</name>
<feature type="compositionally biased region" description="Pro residues" evidence="1">
    <location>
        <begin position="88"/>
        <end position="99"/>
    </location>
</feature>
<reference evidence="2" key="1">
    <citation type="submission" date="2022-03" db="EMBL/GenBank/DDBJ databases">
        <authorList>
            <person name="Martin H S."/>
        </authorList>
    </citation>
    <scope>NUCLEOTIDE SEQUENCE</scope>
</reference>
<dbReference type="Proteomes" id="UP000837857">
    <property type="component" value="Chromosome 11"/>
</dbReference>
<proteinExistence type="predicted"/>
<sequence length="155" mass="16498">MNRGAIPERAGLISSQSPPPPPPPSTPATPPPPSRQRQKKNANTPPRKLLVILAPLKPATIMDLLPFNGDPIRPADAPAEMRSSDLLPPAPLPPTPGPTSPASNEGHANYAHCNNRDPFRNHALTPPACPSAALRKHPALSVHLPLDKEVRAEKL</sequence>
<evidence type="ECO:0000256" key="1">
    <source>
        <dbReference type="SAM" id="MobiDB-lite"/>
    </source>
</evidence>
<feature type="non-terminal residue" evidence="2">
    <location>
        <position position="155"/>
    </location>
</feature>
<evidence type="ECO:0000313" key="2">
    <source>
        <dbReference type="EMBL" id="CAH2039762.1"/>
    </source>
</evidence>
<evidence type="ECO:0000313" key="3">
    <source>
        <dbReference type="Proteomes" id="UP000837857"/>
    </source>
</evidence>
<feature type="region of interest" description="Disordered" evidence="1">
    <location>
        <begin position="68"/>
        <end position="114"/>
    </location>
</feature>
<keyword evidence="3" id="KW-1185">Reference proteome</keyword>
<dbReference type="EMBL" id="OW152823">
    <property type="protein sequence ID" value="CAH2039762.1"/>
    <property type="molecule type" value="Genomic_DNA"/>
</dbReference>
<protein>
    <submittedName>
        <fullName evidence="2">Uncharacterized protein</fullName>
    </submittedName>
</protein>
<gene>
    <name evidence="2" type="ORF">IPOD504_LOCUS1960</name>
</gene>